<dbReference type="Proteomes" id="UP000230824">
    <property type="component" value="Segment"/>
</dbReference>
<organism evidence="1 2">
    <name type="scientific">Escherichia phage vB_EcoM_PHB05</name>
    <dbReference type="NCBI Taxonomy" id="2041347"/>
    <lineage>
        <taxon>Viruses</taxon>
        <taxon>Duplodnaviria</taxon>
        <taxon>Heunggongvirae</taxon>
        <taxon>Uroviricota</taxon>
        <taxon>Caudoviricetes</taxon>
        <taxon>Stephanstirmvirinae</taxon>
        <taxon>Justusliebigvirus</taxon>
        <taxon>Justusliebigvirus PHB05</taxon>
    </lineage>
</organism>
<dbReference type="KEGG" id="vg:62611715"/>
<evidence type="ECO:0000313" key="1">
    <source>
        <dbReference type="EMBL" id="ATI15745.1"/>
    </source>
</evidence>
<keyword evidence="2" id="KW-1185">Reference proteome</keyword>
<name>A0A291LA11_9CAUD</name>
<evidence type="ECO:0000313" key="2">
    <source>
        <dbReference type="Proteomes" id="UP000230824"/>
    </source>
</evidence>
<dbReference type="RefSeq" id="YP_009984371.1">
    <property type="nucleotide sequence ID" value="NC_052652.1"/>
</dbReference>
<dbReference type="EMBL" id="MF805809">
    <property type="protein sequence ID" value="ATI15745.1"/>
    <property type="molecule type" value="Genomic_DNA"/>
</dbReference>
<reference evidence="1 2" key="1">
    <citation type="submission" date="2017-09" db="EMBL/GenBank/DDBJ databases">
        <title>Phage vB_EcoM_PHB05 against multidrug-resistant shiga toxin-producing Escherichia.</title>
        <authorList>
            <person name="Chen Y."/>
            <person name="Song J."/>
            <person name="Wu B."/>
        </authorList>
    </citation>
    <scope>NUCLEOTIDE SEQUENCE [LARGE SCALE GENOMIC DNA]</scope>
    <source>
        <strain evidence="1">Wastewater</strain>
    </source>
</reference>
<accession>A0A291LA11</accession>
<dbReference type="GeneID" id="62611715"/>
<proteinExistence type="predicted"/>
<protein>
    <submittedName>
        <fullName evidence="1">Uncharacterized protein</fullName>
    </submittedName>
</protein>
<sequence>MFEIGKVYRFKNASYIRKFANVSECNSKIASFLGDSYFRVLDVDDWYGVTALQSLAGEQEIIAQNEGDFLQCYTLLAKSEFEYFVEVLEEAPKSKHEEKYLLVVDGVPIMETISREEVEKEAKRYKLDRTQSVVEIYSLVGVADISVNIV</sequence>